<protein>
    <submittedName>
        <fullName evidence="1">Uncharacterized protein</fullName>
    </submittedName>
</protein>
<dbReference type="Proteomes" id="UP000701702">
    <property type="component" value="Unassembled WGS sequence"/>
</dbReference>
<name>A0ABN7Z7F7_9BURK</name>
<accession>A0ABN7Z7F7</accession>
<dbReference type="EMBL" id="CAJZAF010000027">
    <property type="protein sequence ID" value="CAG9180666.1"/>
    <property type="molecule type" value="Genomic_DNA"/>
</dbReference>
<reference evidence="1 2" key="1">
    <citation type="submission" date="2021-08" db="EMBL/GenBank/DDBJ databases">
        <authorList>
            <person name="Peeters C."/>
        </authorList>
    </citation>
    <scope>NUCLEOTIDE SEQUENCE [LARGE SCALE GENOMIC DNA]</scope>
    <source>
        <strain evidence="1 2">LMG 23994</strain>
    </source>
</reference>
<keyword evidence="2" id="KW-1185">Reference proteome</keyword>
<gene>
    <name evidence="1" type="ORF">LMG23994_04472</name>
</gene>
<organism evidence="1 2">
    <name type="scientific">Cupriavidus pinatubonensis</name>
    <dbReference type="NCBI Taxonomy" id="248026"/>
    <lineage>
        <taxon>Bacteria</taxon>
        <taxon>Pseudomonadati</taxon>
        <taxon>Pseudomonadota</taxon>
        <taxon>Betaproteobacteria</taxon>
        <taxon>Burkholderiales</taxon>
        <taxon>Burkholderiaceae</taxon>
        <taxon>Cupriavidus</taxon>
    </lineage>
</organism>
<evidence type="ECO:0000313" key="1">
    <source>
        <dbReference type="EMBL" id="CAG9180666.1"/>
    </source>
</evidence>
<sequence length="96" mass="10826">MFWQTPDVATKPEIDLACWAVVETDKGERHLVGIELATGAWQVSSAIEAFDTSAMEFRTISGRLYRMRDASTSADDARYAWDQWLPLMECSHGGRN</sequence>
<comment type="caution">
    <text evidence="1">The sequence shown here is derived from an EMBL/GenBank/DDBJ whole genome shotgun (WGS) entry which is preliminary data.</text>
</comment>
<proteinExistence type="predicted"/>
<evidence type="ECO:0000313" key="2">
    <source>
        <dbReference type="Proteomes" id="UP000701702"/>
    </source>
</evidence>